<evidence type="ECO:0000313" key="7">
    <source>
        <dbReference type="Proteomes" id="UP001501321"/>
    </source>
</evidence>
<keyword evidence="4 5" id="KW-0472">Membrane</keyword>
<dbReference type="EMBL" id="BAABFC010000029">
    <property type="protein sequence ID" value="GAA4504355.1"/>
    <property type="molecule type" value="Genomic_DNA"/>
</dbReference>
<comment type="subunit">
    <text evidence="5">The Tat system comprises two distinct complexes: a TatABC complex, containing multiple copies of TatA, TatB and TatC subunits, and a separate TatA complex, containing only TatA subunits. Substrates initially bind to the TatABC complex, which probably triggers association of the separate TatA complex to form the active translocon.</text>
</comment>
<dbReference type="InterPro" id="IPR002033">
    <property type="entry name" value="TatC"/>
</dbReference>
<evidence type="ECO:0000256" key="2">
    <source>
        <dbReference type="ARBA" id="ARBA00022692"/>
    </source>
</evidence>
<dbReference type="NCBIfam" id="TIGR00945">
    <property type="entry name" value="tatC"/>
    <property type="match status" value="1"/>
</dbReference>
<evidence type="ECO:0000256" key="4">
    <source>
        <dbReference type="ARBA" id="ARBA00023136"/>
    </source>
</evidence>
<evidence type="ECO:0000256" key="3">
    <source>
        <dbReference type="ARBA" id="ARBA00022989"/>
    </source>
</evidence>
<dbReference type="InterPro" id="IPR019820">
    <property type="entry name" value="Sec-indep_translocase_CS"/>
</dbReference>
<accession>A0ABP8QL67</accession>
<dbReference type="RefSeq" id="WP_345014988.1">
    <property type="nucleotide sequence ID" value="NZ_BAABFC010000029.1"/>
</dbReference>
<dbReference type="Pfam" id="PF00902">
    <property type="entry name" value="TatC"/>
    <property type="match status" value="1"/>
</dbReference>
<evidence type="ECO:0000256" key="5">
    <source>
        <dbReference type="HAMAP-Rule" id="MF_00902"/>
    </source>
</evidence>
<feature type="transmembrane region" description="Helical" evidence="5">
    <location>
        <begin position="156"/>
        <end position="177"/>
    </location>
</feature>
<comment type="similarity">
    <text evidence="5">Belongs to the TatC family.</text>
</comment>
<feature type="transmembrane region" description="Helical" evidence="5">
    <location>
        <begin position="20"/>
        <end position="41"/>
    </location>
</feature>
<feature type="transmembrane region" description="Helical" evidence="5">
    <location>
        <begin position="106"/>
        <end position="136"/>
    </location>
</feature>
<keyword evidence="3 5" id="KW-1133">Transmembrane helix</keyword>
<keyword evidence="5" id="KW-0811">Translocation</keyword>
<keyword evidence="5" id="KW-1003">Cell membrane</keyword>
<evidence type="ECO:0000256" key="1">
    <source>
        <dbReference type="ARBA" id="ARBA00004141"/>
    </source>
</evidence>
<keyword evidence="7" id="KW-1185">Reference proteome</keyword>
<gene>
    <name evidence="5 6" type="primary">tatC</name>
    <name evidence="6" type="ORF">GCM10023095_32190</name>
</gene>
<dbReference type="PROSITE" id="PS01218">
    <property type="entry name" value="TATC"/>
    <property type="match status" value="1"/>
</dbReference>
<comment type="caution">
    <text evidence="5">Lacks conserved residue(s) required for the propagation of feature annotation.</text>
</comment>
<evidence type="ECO:0000313" key="6">
    <source>
        <dbReference type="EMBL" id="GAA4504355.1"/>
    </source>
</evidence>
<keyword evidence="5" id="KW-0653">Protein transport</keyword>
<proteinExistence type="inferred from homology"/>
<name>A0ABP8QL67_9GAMM</name>
<comment type="function">
    <text evidence="5">Part of the twin-arginine translocation (Tat) system that transports large folded proteins containing a characteristic twin-arginine motif in their signal peptide across membranes. Together with TatB, TatC is part of a receptor directly interacting with Tat signal peptides.</text>
</comment>
<protein>
    <recommendedName>
        <fullName evidence="5">Sec-independent protein translocase protein TatC</fullName>
    </recommendedName>
</protein>
<dbReference type="PANTHER" id="PTHR30371">
    <property type="entry name" value="SEC-INDEPENDENT PROTEIN TRANSLOCASE PROTEIN TATC"/>
    <property type="match status" value="1"/>
</dbReference>
<keyword evidence="2 5" id="KW-0812">Transmembrane</keyword>
<feature type="transmembrane region" description="Helical" evidence="5">
    <location>
        <begin position="75"/>
        <end position="94"/>
    </location>
</feature>
<comment type="caution">
    <text evidence="6">The sequence shown here is derived from an EMBL/GenBank/DDBJ whole genome shotgun (WGS) entry which is preliminary data.</text>
</comment>
<dbReference type="HAMAP" id="MF_00902">
    <property type="entry name" value="TatC"/>
    <property type="match status" value="1"/>
</dbReference>
<organism evidence="6 7">
    <name type="scientific">Pseudaeromonas paramecii</name>
    <dbReference type="NCBI Taxonomy" id="2138166"/>
    <lineage>
        <taxon>Bacteria</taxon>
        <taxon>Pseudomonadati</taxon>
        <taxon>Pseudomonadota</taxon>
        <taxon>Gammaproteobacteria</taxon>
        <taxon>Aeromonadales</taxon>
        <taxon>Aeromonadaceae</taxon>
        <taxon>Pseudaeromonas</taxon>
    </lineage>
</organism>
<sequence length="247" mass="27125">MSQESLPLIAHLVELRRRLLLALAVVGGLFLALFAFANDIYHFLAAPLLAALPQGGTMIATGVATPFFIPMKLTLFVAFFLAIPWVLYQIWAFVAPGLYKHERRLILPLVISSALLFYLGLAFAYYAVFPVIFGFFSATAPEGVTVATDIANYLDFVLALFFAFGLVFEIPVAMILLCRSGVIAPDQLARQRPYVIVGAFVVGMLLTPPDVLSQTLLAIPICLLFELGLWLGRLTPPPRDPEDAEHD</sequence>
<dbReference type="PRINTS" id="PR01840">
    <property type="entry name" value="TATCFAMILY"/>
</dbReference>
<dbReference type="Proteomes" id="UP001501321">
    <property type="component" value="Unassembled WGS sequence"/>
</dbReference>
<dbReference type="PANTHER" id="PTHR30371:SF0">
    <property type="entry name" value="SEC-INDEPENDENT PROTEIN TRANSLOCASE PROTEIN TATC, CHLOROPLASTIC-RELATED"/>
    <property type="match status" value="1"/>
</dbReference>
<keyword evidence="5" id="KW-0813">Transport</keyword>
<comment type="subcellular location">
    <subcellularLocation>
        <location evidence="5">Cell membrane</location>
        <topology evidence="5">Multi-pass membrane protein</topology>
    </subcellularLocation>
    <subcellularLocation>
        <location evidence="1">Membrane</location>
        <topology evidence="1">Multi-pass membrane protein</topology>
    </subcellularLocation>
</comment>
<feature type="transmembrane region" description="Helical" evidence="5">
    <location>
        <begin position="48"/>
        <end position="69"/>
    </location>
</feature>
<reference evidence="7" key="1">
    <citation type="journal article" date="2019" name="Int. J. Syst. Evol. Microbiol.">
        <title>The Global Catalogue of Microorganisms (GCM) 10K type strain sequencing project: providing services to taxonomists for standard genome sequencing and annotation.</title>
        <authorList>
            <consortium name="The Broad Institute Genomics Platform"/>
            <consortium name="The Broad Institute Genome Sequencing Center for Infectious Disease"/>
            <person name="Wu L."/>
            <person name="Ma J."/>
        </authorList>
    </citation>
    <scope>NUCLEOTIDE SEQUENCE [LARGE SCALE GENOMIC DNA]</scope>
    <source>
        <strain evidence="7">JCM 32226</strain>
    </source>
</reference>